<protein>
    <submittedName>
        <fullName evidence="8">DNA repair protein complementing XP-G cells</fullName>
    </submittedName>
</protein>
<evidence type="ECO:0000256" key="5">
    <source>
        <dbReference type="ARBA" id="ARBA00023204"/>
    </source>
</evidence>
<evidence type="ECO:0000256" key="3">
    <source>
        <dbReference type="ARBA" id="ARBA00022759"/>
    </source>
</evidence>
<proteinExistence type="inferred from homology"/>
<evidence type="ECO:0000256" key="4">
    <source>
        <dbReference type="ARBA" id="ARBA00022763"/>
    </source>
</evidence>
<dbReference type="PANTHER" id="PTHR16171">
    <property type="entry name" value="DNA REPAIR PROTEIN COMPLEMENTING XP-G CELLS-RELATED"/>
    <property type="match status" value="1"/>
</dbReference>
<dbReference type="GO" id="GO:0005634">
    <property type="term" value="C:nucleus"/>
    <property type="evidence" value="ECO:0007669"/>
    <property type="project" value="UniProtKB-SubCell"/>
</dbReference>
<dbReference type="PANTHER" id="PTHR16171:SF7">
    <property type="entry name" value="DNA REPAIR PROTEIN RAD2"/>
    <property type="match status" value="1"/>
</dbReference>
<comment type="similarity">
    <text evidence="2">Belongs to the XPG/RAD2 endonuclease family. XPG subfamily.</text>
</comment>
<evidence type="ECO:0000256" key="6">
    <source>
        <dbReference type="ARBA" id="ARBA00023242"/>
    </source>
</evidence>
<gene>
    <name evidence="8" type="primary">ercc5_6</name>
    <name evidence="9" type="synonym">ercc5_5</name>
    <name evidence="8" type="ORF">c6_g1_i5</name>
    <name evidence="9" type="ORF">c6_g1_i8</name>
</gene>
<keyword evidence="3" id="KW-0540">Nuclease</keyword>
<name>A0A0K8W0V1_BACLA</name>
<dbReference type="InterPro" id="IPR001044">
    <property type="entry name" value="XPG/Rad2_eukaryotes"/>
</dbReference>
<feature type="domain" description="XPG N-terminal" evidence="7">
    <location>
        <begin position="1"/>
        <end position="98"/>
    </location>
</feature>
<dbReference type="PROSITE" id="PS00841">
    <property type="entry name" value="XPG_1"/>
    <property type="match status" value="1"/>
</dbReference>
<dbReference type="InterPro" id="IPR006085">
    <property type="entry name" value="XPG_DNA_repair_N"/>
</dbReference>
<keyword evidence="6" id="KW-0539">Nucleus</keyword>
<evidence type="ECO:0000313" key="8">
    <source>
        <dbReference type="EMBL" id="JAI44777.1"/>
    </source>
</evidence>
<dbReference type="CDD" id="cd09868">
    <property type="entry name" value="PIN_XPG_RAD2"/>
    <property type="match status" value="1"/>
</dbReference>
<dbReference type="AlphaFoldDB" id="A0A0K8W0V1"/>
<evidence type="ECO:0000259" key="7">
    <source>
        <dbReference type="SMART" id="SM00485"/>
    </source>
</evidence>
<keyword evidence="3" id="KW-0255">Endonuclease</keyword>
<dbReference type="InterPro" id="IPR029060">
    <property type="entry name" value="PIN-like_dom_sf"/>
</dbReference>
<comment type="subcellular location">
    <subcellularLocation>
        <location evidence="1">Nucleus</location>
    </subcellularLocation>
</comment>
<dbReference type="Pfam" id="PF00752">
    <property type="entry name" value="XPG_N"/>
    <property type="match status" value="1"/>
</dbReference>
<dbReference type="EMBL" id="GDHF01000310">
    <property type="protein sequence ID" value="JAI52004.1"/>
    <property type="molecule type" value="Transcribed_RNA"/>
</dbReference>
<dbReference type="Gene3D" id="3.40.50.1010">
    <property type="entry name" value="5'-nuclease"/>
    <property type="match status" value="1"/>
</dbReference>
<dbReference type="GO" id="GO:0016788">
    <property type="term" value="F:hydrolase activity, acting on ester bonds"/>
    <property type="evidence" value="ECO:0007669"/>
    <property type="project" value="InterPro"/>
</dbReference>
<reference evidence="8" key="1">
    <citation type="submission" date="2015-06" db="EMBL/GenBank/DDBJ databases">
        <authorList>
            <person name="Hoefler B.C."/>
            <person name="Straight P.D."/>
        </authorList>
    </citation>
    <scope>NUCLEOTIDE SEQUENCE</scope>
</reference>
<sequence length="471" mass="54023">MGVTGLWKLIEPCGSPVPIETLDGKILAIDISIWLHQVVKGFQDNKGSLLPHAHLLGLFHRLCKLLYYRIRPVFVFDGLVPQLKRDTIARRHHQRSKINNEADRIQSLLLESLAKEKLVQQALGANAQFLMKSPNKRKNNHNKKENEKDDIFILPDLPAEKESKKNQEYMDSCLSSFLEVSEAHSFFEDYNSCREYNANIQAIDVRSEHFKSLPPEVRHEILVDIKDTRKQSSWGRLHELPSSSNEFSSFQMKRLLKRRAVQESIEETEKEMGERALTFTDLQNFFTEEGILDPENIHEKAKPVCSDEAVRFMLVRDLRKTLSKDNKNNVSTLVKNDVAVKISVPEDNVAPNLEEPKKSNESFGNQLDEINKEHNDDLALAIALSVEDEAEPVYSNEDYKYNTNIDIKLNRQQRNQLKNAAIGPARAYMIEYGGLNDEEVGEIMEKTQVDYDTENEDCNVAKGIVAPLRYM</sequence>
<evidence type="ECO:0000313" key="9">
    <source>
        <dbReference type="EMBL" id="JAI52004.1"/>
    </source>
</evidence>
<dbReference type="PRINTS" id="PR00853">
    <property type="entry name" value="XPGRADSUPER"/>
</dbReference>
<evidence type="ECO:0000256" key="1">
    <source>
        <dbReference type="ARBA" id="ARBA00004123"/>
    </source>
</evidence>
<evidence type="ECO:0000256" key="2">
    <source>
        <dbReference type="ARBA" id="ARBA00005283"/>
    </source>
</evidence>
<keyword evidence="4" id="KW-0227">DNA damage</keyword>
<organism evidence="8">
    <name type="scientific">Bactrocera latifrons</name>
    <name type="common">Malaysian fruit fly</name>
    <name type="synonym">Chaetodacus latifrons</name>
    <dbReference type="NCBI Taxonomy" id="174628"/>
    <lineage>
        <taxon>Eukaryota</taxon>
        <taxon>Metazoa</taxon>
        <taxon>Ecdysozoa</taxon>
        <taxon>Arthropoda</taxon>
        <taxon>Hexapoda</taxon>
        <taxon>Insecta</taxon>
        <taxon>Pterygota</taxon>
        <taxon>Neoptera</taxon>
        <taxon>Endopterygota</taxon>
        <taxon>Diptera</taxon>
        <taxon>Brachycera</taxon>
        <taxon>Muscomorpha</taxon>
        <taxon>Tephritoidea</taxon>
        <taxon>Tephritidae</taxon>
        <taxon>Bactrocera</taxon>
        <taxon>Bactrocera</taxon>
    </lineage>
</organism>
<dbReference type="PRINTS" id="PR00066">
    <property type="entry name" value="XRODRMPGMNTG"/>
</dbReference>
<keyword evidence="5" id="KW-0234">DNA repair</keyword>
<keyword evidence="3" id="KW-0378">Hydrolase</keyword>
<dbReference type="EMBL" id="GDHF01007537">
    <property type="protein sequence ID" value="JAI44777.1"/>
    <property type="molecule type" value="Transcribed_RNA"/>
</dbReference>
<dbReference type="InterPro" id="IPR006084">
    <property type="entry name" value="XPG/Rad2"/>
</dbReference>
<dbReference type="SMART" id="SM00485">
    <property type="entry name" value="XPGN"/>
    <property type="match status" value="1"/>
</dbReference>
<accession>A0A0K8W0V1</accession>
<dbReference type="OrthoDB" id="31113at2759"/>
<dbReference type="SUPFAM" id="SSF88723">
    <property type="entry name" value="PIN domain-like"/>
    <property type="match status" value="1"/>
</dbReference>
<dbReference type="FunFam" id="3.40.50.1010:FF:000044">
    <property type="entry name" value="DNA repair endonuclease"/>
    <property type="match status" value="1"/>
</dbReference>
<dbReference type="GO" id="GO:0004520">
    <property type="term" value="F:DNA endonuclease activity"/>
    <property type="evidence" value="ECO:0007669"/>
    <property type="project" value="TreeGrafter"/>
</dbReference>
<dbReference type="GO" id="GO:0006289">
    <property type="term" value="P:nucleotide-excision repair"/>
    <property type="evidence" value="ECO:0007669"/>
    <property type="project" value="InterPro"/>
</dbReference>
<dbReference type="InterPro" id="IPR019974">
    <property type="entry name" value="XPG_CS"/>
</dbReference>
<dbReference type="GO" id="GO:0003697">
    <property type="term" value="F:single-stranded DNA binding"/>
    <property type="evidence" value="ECO:0007669"/>
    <property type="project" value="InterPro"/>
</dbReference>